<evidence type="ECO:0000256" key="4">
    <source>
        <dbReference type="ARBA" id="ARBA00023136"/>
    </source>
</evidence>
<dbReference type="AlphaFoldDB" id="A0A0C3CEG4"/>
<evidence type="ECO:0000256" key="6">
    <source>
        <dbReference type="ARBA" id="ARBA00037847"/>
    </source>
</evidence>
<dbReference type="Pfam" id="PF05705">
    <property type="entry name" value="DUF829"/>
    <property type="match status" value="1"/>
</dbReference>
<protein>
    <submittedName>
        <fullName evidence="8">Uncharacterized protein</fullName>
    </submittedName>
</protein>
<keyword evidence="2 7" id="KW-0812">Transmembrane</keyword>
<sequence length="302" mass="33430">MSTTDAIPSASMTPILPTRVGKHVYALNPSNTVVNADVSVKPYAPPQLILIFGWMEGKLGHLTKYMSTYSDMYPRALQVLCTSDMSVSWSRKSKRAKELGPLIDLLKEHGCFGVTPPNMLIHVFSNGGCFQLTLLSELLRKYPTPAGATRPAVAFIFDSLPGDSALVPTLGAFTAQIRSVLLRYLIYIPLTALYVILTVISVFLPKINPIANIRRELNVPNILPWTDERTPRVYLYSSSDQIVRSSAVEGHIAEARGKGLAVRAEKFVGSAHVAHVRKDPTKYWDAVEAIWVEALNLRIRRS</sequence>
<proteinExistence type="predicted"/>
<dbReference type="InterPro" id="IPR008547">
    <property type="entry name" value="DUF829_TMEM53"/>
</dbReference>
<feature type="transmembrane region" description="Helical" evidence="7">
    <location>
        <begin position="184"/>
        <end position="205"/>
    </location>
</feature>
<dbReference type="PANTHER" id="PTHR12265:SF30">
    <property type="entry name" value="TRANSMEMBRANE PROTEIN 53"/>
    <property type="match status" value="1"/>
</dbReference>
<dbReference type="GO" id="GO:0031965">
    <property type="term" value="C:nuclear membrane"/>
    <property type="evidence" value="ECO:0007669"/>
    <property type="project" value="UniProtKB-SubCell"/>
</dbReference>
<dbReference type="PANTHER" id="PTHR12265">
    <property type="entry name" value="TRANSMEMBRANE PROTEIN 53"/>
    <property type="match status" value="1"/>
</dbReference>
<gene>
    <name evidence="8" type="ORF">M413DRAFT_440665</name>
</gene>
<evidence type="ECO:0000256" key="2">
    <source>
        <dbReference type="ARBA" id="ARBA00022692"/>
    </source>
</evidence>
<reference evidence="8 9" key="1">
    <citation type="submission" date="2014-04" db="EMBL/GenBank/DDBJ databases">
        <authorList>
            <consortium name="DOE Joint Genome Institute"/>
            <person name="Kuo A."/>
            <person name="Gay G."/>
            <person name="Dore J."/>
            <person name="Kohler A."/>
            <person name="Nagy L.G."/>
            <person name="Floudas D."/>
            <person name="Copeland A."/>
            <person name="Barry K.W."/>
            <person name="Cichocki N."/>
            <person name="Veneault-Fourrey C."/>
            <person name="LaButti K."/>
            <person name="Lindquist E.A."/>
            <person name="Lipzen A."/>
            <person name="Lundell T."/>
            <person name="Morin E."/>
            <person name="Murat C."/>
            <person name="Sun H."/>
            <person name="Tunlid A."/>
            <person name="Henrissat B."/>
            <person name="Grigoriev I.V."/>
            <person name="Hibbett D.S."/>
            <person name="Martin F."/>
            <person name="Nordberg H.P."/>
            <person name="Cantor M.N."/>
            <person name="Hua S.X."/>
        </authorList>
    </citation>
    <scope>NUCLEOTIDE SEQUENCE [LARGE SCALE GENOMIC DNA]</scope>
    <source>
        <strain evidence="9">h7</strain>
    </source>
</reference>
<dbReference type="EMBL" id="KN831770">
    <property type="protein sequence ID" value="KIM47155.1"/>
    <property type="molecule type" value="Genomic_DNA"/>
</dbReference>
<dbReference type="Proteomes" id="UP000053424">
    <property type="component" value="Unassembled WGS sequence"/>
</dbReference>
<evidence type="ECO:0000256" key="7">
    <source>
        <dbReference type="SAM" id="Phobius"/>
    </source>
</evidence>
<keyword evidence="4 7" id="KW-0472">Membrane</keyword>
<keyword evidence="5" id="KW-0539">Nucleus</keyword>
<dbReference type="HOGENOM" id="CLU_036503_0_1_1"/>
<organism evidence="8 9">
    <name type="scientific">Hebeloma cylindrosporum</name>
    <dbReference type="NCBI Taxonomy" id="76867"/>
    <lineage>
        <taxon>Eukaryota</taxon>
        <taxon>Fungi</taxon>
        <taxon>Dikarya</taxon>
        <taxon>Basidiomycota</taxon>
        <taxon>Agaricomycotina</taxon>
        <taxon>Agaricomycetes</taxon>
        <taxon>Agaricomycetidae</taxon>
        <taxon>Agaricales</taxon>
        <taxon>Agaricineae</taxon>
        <taxon>Hymenogastraceae</taxon>
        <taxon>Hebeloma</taxon>
    </lineage>
</organism>
<evidence type="ECO:0000313" key="8">
    <source>
        <dbReference type="EMBL" id="KIM47155.1"/>
    </source>
</evidence>
<evidence type="ECO:0000256" key="5">
    <source>
        <dbReference type="ARBA" id="ARBA00023242"/>
    </source>
</evidence>
<keyword evidence="9" id="KW-1185">Reference proteome</keyword>
<accession>A0A0C3CEG4</accession>
<name>A0A0C3CEG4_HEBCY</name>
<evidence type="ECO:0000256" key="1">
    <source>
        <dbReference type="ARBA" id="ARBA00004126"/>
    </source>
</evidence>
<comment type="subcellular location">
    <subcellularLocation>
        <location evidence="6">Endomembrane system</location>
        <topology evidence="6">Single-pass membrane protein</topology>
    </subcellularLocation>
    <subcellularLocation>
        <location evidence="1">Nucleus membrane</location>
    </subcellularLocation>
</comment>
<evidence type="ECO:0000256" key="3">
    <source>
        <dbReference type="ARBA" id="ARBA00022989"/>
    </source>
</evidence>
<dbReference type="OrthoDB" id="77878at2759"/>
<keyword evidence="3 7" id="KW-1133">Transmembrane helix</keyword>
<reference evidence="9" key="2">
    <citation type="submission" date="2015-01" db="EMBL/GenBank/DDBJ databases">
        <title>Evolutionary Origins and Diversification of the Mycorrhizal Mutualists.</title>
        <authorList>
            <consortium name="DOE Joint Genome Institute"/>
            <consortium name="Mycorrhizal Genomics Consortium"/>
            <person name="Kohler A."/>
            <person name="Kuo A."/>
            <person name="Nagy L.G."/>
            <person name="Floudas D."/>
            <person name="Copeland A."/>
            <person name="Barry K.W."/>
            <person name="Cichocki N."/>
            <person name="Veneault-Fourrey C."/>
            <person name="LaButti K."/>
            <person name="Lindquist E.A."/>
            <person name="Lipzen A."/>
            <person name="Lundell T."/>
            <person name="Morin E."/>
            <person name="Murat C."/>
            <person name="Riley R."/>
            <person name="Ohm R."/>
            <person name="Sun H."/>
            <person name="Tunlid A."/>
            <person name="Henrissat B."/>
            <person name="Grigoriev I.V."/>
            <person name="Hibbett D.S."/>
            <person name="Martin F."/>
        </authorList>
    </citation>
    <scope>NUCLEOTIDE SEQUENCE [LARGE SCALE GENOMIC DNA]</scope>
    <source>
        <strain evidence="9">h7</strain>
    </source>
</reference>
<evidence type="ECO:0000313" key="9">
    <source>
        <dbReference type="Proteomes" id="UP000053424"/>
    </source>
</evidence>